<gene>
    <name evidence="3" type="ORF">IV38_GL001528</name>
    <name evidence="4" type="ORF">IV40_GL001687</name>
</gene>
<evidence type="ECO:0000313" key="5">
    <source>
        <dbReference type="Proteomes" id="UP000051645"/>
    </source>
</evidence>
<evidence type="ECO:0000313" key="4">
    <source>
        <dbReference type="EMBL" id="KRN31044.1"/>
    </source>
</evidence>
<dbReference type="PATRIC" id="fig|81857.3.peg.1540"/>
<dbReference type="PANTHER" id="PTHR43115:SF4">
    <property type="entry name" value="DEHYDROGENASE_REDUCTASE SDR FAMILY MEMBER 11"/>
    <property type="match status" value="1"/>
</dbReference>
<dbReference type="PANTHER" id="PTHR43115">
    <property type="entry name" value="DEHYDROGENASE/REDUCTASE SDR FAMILY MEMBER 11"/>
    <property type="match status" value="1"/>
</dbReference>
<organism evidence="3 6">
    <name type="scientific">Lactobacillus selangorensis</name>
    <dbReference type="NCBI Taxonomy" id="81857"/>
    <lineage>
        <taxon>Bacteria</taxon>
        <taxon>Bacillati</taxon>
        <taxon>Bacillota</taxon>
        <taxon>Bacilli</taxon>
        <taxon>Lactobacillales</taxon>
        <taxon>Lactobacillaceae</taxon>
        <taxon>Lactobacillus</taxon>
    </lineage>
</organism>
<dbReference type="SUPFAM" id="SSF51735">
    <property type="entry name" value="NAD(P)-binding Rossmann-fold domains"/>
    <property type="match status" value="1"/>
</dbReference>
<dbReference type="EMBL" id="JQAZ01000005">
    <property type="protein sequence ID" value="KRN31044.1"/>
    <property type="molecule type" value="Genomic_DNA"/>
</dbReference>
<evidence type="ECO:0000313" key="6">
    <source>
        <dbReference type="Proteomes" id="UP000051751"/>
    </source>
</evidence>
<sequence length="111" mass="11811">MSGLLILVLLASGLFFQTGVVSASSKQSYSTKTLWVKNGIKTALVSPGSVDTELINTVGDEKIRANIIAAAKQDAALLKPEDIAASAVFIMSQPENVDINEILIRPRNQAL</sequence>
<dbReference type="AlphaFoldDB" id="A0A0R2FII0"/>
<protein>
    <submittedName>
        <fullName evidence="3">Uncharacterized protein</fullName>
    </submittedName>
</protein>
<evidence type="ECO:0000256" key="2">
    <source>
        <dbReference type="ARBA" id="ARBA00023002"/>
    </source>
</evidence>
<accession>A0A0R2FII0</accession>
<keyword evidence="2" id="KW-0560">Oxidoreductase</keyword>
<dbReference type="STRING" id="81857.IV38_GL001528"/>
<dbReference type="Proteomes" id="UP000051751">
    <property type="component" value="Unassembled WGS sequence"/>
</dbReference>
<dbReference type="Gene3D" id="3.40.50.720">
    <property type="entry name" value="NAD(P)-binding Rossmann-like Domain"/>
    <property type="match status" value="1"/>
</dbReference>
<dbReference type="EMBL" id="JQAT01000004">
    <property type="protein sequence ID" value="KRN28078.1"/>
    <property type="molecule type" value="Genomic_DNA"/>
</dbReference>
<dbReference type="Proteomes" id="UP000051645">
    <property type="component" value="Unassembled WGS sequence"/>
</dbReference>
<evidence type="ECO:0000313" key="3">
    <source>
        <dbReference type="EMBL" id="KRN28078.1"/>
    </source>
</evidence>
<keyword evidence="5" id="KW-1185">Reference proteome</keyword>
<dbReference type="InterPro" id="IPR036291">
    <property type="entry name" value="NAD(P)-bd_dom_sf"/>
</dbReference>
<comment type="caution">
    <text evidence="3">The sequence shown here is derived from an EMBL/GenBank/DDBJ whole genome shotgun (WGS) entry which is preliminary data.</text>
</comment>
<reference evidence="5 6" key="1">
    <citation type="journal article" date="2015" name="Genome Announc.">
        <title>Expanding the biotechnology potential of lactobacilli through comparative genomics of 213 strains and associated genera.</title>
        <authorList>
            <person name="Sun Z."/>
            <person name="Harris H.M."/>
            <person name="McCann A."/>
            <person name="Guo C."/>
            <person name="Argimon S."/>
            <person name="Zhang W."/>
            <person name="Yang X."/>
            <person name="Jeffery I.B."/>
            <person name="Cooney J.C."/>
            <person name="Kagawa T.F."/>
            <person name="Liu W."/>
            <person name="Song Y."/>
            <person name="Salvetti E."/>
            <person name="Wrobel A."/>
            <person name="Rasinkangas P."/>
            <person name="Parkhill J."/>
            <person name="Rea M.C."/>
            <person name="O'Sullivan O."/>
            <person name="Ritari J."/>
            <person name="Douillard F.P."/>
            <person name="Paul Ross R."/>
            <person name="Yang R."/>
            <person name="Briner A.E."/>
            <person name="Felis G.E."/>
            <person name="de Vos W.M."/>
            <person name="Barrangou R."/>
            <person name="Klaenhammer T.R."/>
            <person name="Caufield P.W."/>
            <person name="Cui Y."/>
            <person name="Zhang H."/>
            <person name="O'Toole P.W."/>
        </authorList>
    </citation>
    <scope>NUCLEOTIDE SEQUENCE [LARGE SCALE GENOMIC DNA]</scope>
    <source>
        <strain evidence="3 6">ATCC BAA-66</strain>
        <strain evidence="4 5">DSM 13344</strain>
    </source>
</reference>
<evidence type="ECO:0000256" key="1">
    <source>
        <dbReference type="ARBA" id="ARBA00006484"/>
    </source>
</evidence>
<comment type="similarity">
    <text evidence="1">Belongs to the short-chain dehydrogenases/reductases (SDR) family.</text>
</comment>
<name>A0A0R2FII0_9LACO</name>
<dbReference type="GO" id="GO:0016491">
    <property type="term" value="F:oxidoreductase activity"/>
    <property type="evidence" value="ECO:0007669"/>
    <property type="project" value="UniProtKB-KW"/>
</dbReference>
<proteinExistence type="inferred from homology"/>